<proteinExistence type="predicted"/>
<protein>
    <submittedName>
        <fullName evidence="5">CUGBP Elav-like member 2</fullName>
    </submittedName>
</protein>
<feature type="region of interest" description="Disordered" evidence="3">
    <location>
        <begin position="48"/>
        <end position="102"/>
    </location>
</feature>
<feature type="compositionally biased region" description="Polar residues" evidence="3">
    <location>
        <begin position="48"/>
        <end position="66"/>
    </location>
</feature>
<reference evidence="5 6" key="1">
    <citation type="journal article" date="2018" name="J. Allergy Clin. Immunol.">
        <title>High-quality assembly of Dermatophagoides pteronyssinus genome and transcriptome reveals a wide range of novel allergens.</title>
        <authorList>
            <person name="Liu X.Y."/>
            <person name="Yang K.Y."/>
            <person name="Wang M.Q."/>
            <person name="Kwok J.S."/>
            <person name="Zeng X."/>
            <person name="Yang Z."/>
            <person name="Xiao X.J."/>
            <person name="Lau C.P."/>
            <person name="Li Y."/>
            <person name="Huang Z.M."/>
            <person name="Ba J.G."/>
            <person name="Yim A.K."/>
            <person name="Ouyang C.Y."/>
            <person name="Ngai S.M."/>
            <person name="Chan T.F."/>
            <person name="Leung E.L."/>
            <person name="Liu L."/>
            <person name="Liu Z.G."/>
            <person name="Tsui S.K."/>
        </authorList>
    </citation>
    <scope>NUCLEOTIDE SEQUENCE [LARGE SCALE GENOMIC DNA]</scope>
    <source>
        <strain evidence="5">Derp</strain>
    </source>
</reference>
<evidence type="ECO:0000256" key="3">
    <source>
        <dbReference type="SAM" id="MobiDB-lite"/>
    </source>
</evidence>
<dbReference type="Gene3D" id="3.30.70.330">
    <property type="match status" value="1"/>
</dbReference>
<evidence type="ECO:0000256" key="1">
    <source>
        <dbReference type="ARBA" id="ARBA00022884"/>
    </source>
</evidence>
<evidence type="ECO:0000256" key="2">
    <source>
        <dbReference type="PROSITE-ProRule" id="PRU00176"/>
    </source>
</evidence>
<keyword evidence="6" id="KW-1185">Reference proteome</keyword>
<keyword evidence="1 2" id="KW-0694">RNA-binding</keyword>
<evidence type="ECO:0000313" key="6">
    <source>
        <dbReference type="Proteomes" id="UP000887458"/>
    </source>
</evidence>
<gene>
    <name evidence="5" type="primary">CELF2_3</name>
    <name evidence="5" type="ORF">DERP_009090</name>
</gene>
<dbReference type="InterPro" id="IPR012677">
    <property type="entry name" value="Nucleotide-bd_a/b_plait_sf"/>
</dbReference>
<dbReference type="EMBL" id="NJHN03000024">
    <property type="protein sequence ID" value="KAH9424868.1"/>
    <property type="molecule type" value="Genomic_DNA"/>
</dbReference>
<dbReference type="InterPro" id="IPR000504">
    <property type="entry name" value="RRM_dom"/>
</dbReference>
<dbReference type="PANTHER" id="PTHR21245">
    <property type="entry name" value="HETEROGENEOUS NUCLEAR RIBONUCLEOPROTEIN"/>
    <property type="match status" value="1"/>
</dbReference>
<dbReference type="Proteomes" id="UP000887458">
    <property type="component" value="Unassembled WGS sequence"/>
</dbReference>
<feature type="domain" description="RRM" evidence="4">
    <location>
        <begin position="102"/>
        <end position="149"/>
    </location>
</feature>
<sequence>MESLIEINNNLIENNVVVDVDDNEKNVEQIDSIINQNDDDSSSATTIDNHINSTGNFVDSNNNNDTSHIDNKDANNDNNDDDGNDNQSDSNNDDRKPDHDSMKMFVGQIPRDWCEDDCRRLLEQYGEIYAINILKDKETKKSKGKPISQ</sequence>
<feature type="compositionally biased region" description="Basic and acidic residues" evidence="3">
    <location>
        <begin position="92"/>
        <end position="102"/>
    </location>
</feature>
<dbReference type="Pfam" id="PF00076">
    <property type="entry name" value="RRM_1"/>
    <property type="match status" value="1"/>
</dbReference>
<evidence type="ECO:0000259" key="4">
    <source>
        <dbReference type="PROSITE" id="PS50102"/>
    </source>
</evidence>
<dbReference type="PROSITE" id="PS50102">
    <property type="entry name" value="RRM"/>
    <property type="match status" value="1"/>
</dbReference>
<name>A0ABQ8JQH9_DERPT</name>
<organism evidence="5 6">
    <name type="scientific">Dermatophagoides pteronyssinus</name>
    <name type="common">European house dust mite</name>
    <dbReference type="NCBI Taxonomy" id="6956"/>
    <lineage>
        <taxon>Eukaryota</taxon>
        <taxon>Metazoa</taxon>
        <taxon>Ecdysozoa</taxon>
        <taxon>Arthropoda</taxon>
        <taxon>Chelicerata</taxon>
        <taxon>Arachnida</taxon>
        <taxon>Acari</taxon>
        <taxon>Acariformes</taxon>
        <taxon>Sarcoptiformes</taxon>
        <taxon>Astigmata</taxon>
        <taxon>Psoroptidia</taxon>
        <taxon>Analgoidea</taxon>
        <taxon>Pyroglyphidae</taxon>
        <taxon>Dermatophagoidinae</taxon>
        <taxon>Dermatophagoides</taxon>
    </lineage>
</organism>
<comment type="caution">
    <text evidence="5">The sequence shown here is derived from an EMBL/GenBank/DDBJ whole genome shotgun (WGS) entry which is preliminary data.</text>
</comment>
<dbReference type="SUPFAM" id="SSF54928">
    <property type="entry name" value="RNA-binding domain, RBD"/>
    <property type="match status" value="1"/>
</dbReference>
<accession>A0ABQ8JQH9</accession>
<dbReference type="InterPro" id="IPR035979">
    <property type="entry name" value="RBD_domain_sf"/>
</dbReference>
<evidence type="ECO:0000313" key="5">
    <source>
        <dbReference type="EMBL" id="KAH9424868.1"/>
    </source>
</evidence>
<reference evidence="5 6" key="2">
    <citation type="journal article" date="2022" name="Mol. Biol. Evol.">
        <title>Comparative Genomics Reveals Insights into the Divergent Evolution of Astigmatic Mites and Household Pest Adaptations.</title>
        <authorList>
            <person name="Xiong Q."/>
            <person name="Wan A.T."/>
            <person name="Liu X."/>
            <person name="Fung C.S."/>
            <person name="Xiao X."/>
            <person name="Malainual N."/>
            <person name="Hou J."/>
            <person name="Wang L."/>
            <person name="Wang M."/>
            <person name="Yang K.Y."/>
            <person name="Cui Y."/>
            <person name="Leung E.L."/>
            <person name="Nong W."/>
            <person name="Shin S.K."/>
            <person name="Au S.W."/>
            <person name="Jeong K.Y."/>
            <person name="Chew F.T."/>
            <person name="Hui J.H."/>
            <person name="Leung T.F."/>
            <person name="Tungtrongchitr A."/>
            <person name="Zhong N."/>
            <person name="Liu Z."/>
            <person name="Tsui S.K."/>
        </authorList>
    </citation>
    <scope>NUCLEOTIDE SEQUENCE [LARGE SCALE GENOMIC DNA]</scope>
    <source>
        <strain evidence="5">Derp</strain>
    </source>
</reference>